<dbReference type="EMBL" id="JXYS01000026">
    <property type="protein sequence ID" value="KJF18000.1"/>
    <property type="molecule type" value="Genomic_DNA"/>
</dbReference>
<keyword evidence="2" id="KW-1185">Reference proteome</keyword>
<accession>A0A0D8HJ69</accession>
<sequence>MGAITKEKIEETTGRLLSSFITAPRDDSCEVLSLLIGISLVIRKTDGLPF</sequence>
<evidence type="ECO:0000313" key="2">
    <source>
        <dbReference type="Proteomes" id="UP000032360"/>
    </source>
</evidence>
<name>A0A0D8HJ69_9ACTN</name>
<gene>
    <name evidence="1" type="ORF">AXFE_10970</name>
</gene>
<proteinExistence type="predicted"/>
<protein>
    <submittedName>
        <fullName evidence="1">Uncharacterized protein</fullName>
    </submittedName>
</protein>
<dbReference type="Proteomes" id="UP000032360">
    <property type="component" value="Unassembled WGS sequence"/>
</dbReference>
<evidence type="ECO:0000313" key="1">
    <source>
        <dbReference type="EMBL" id="KJF18000.1"/>
    </source>
</evidence>
<dbReference type="AlphaFoldDB" id="A0A0D8HJ69"/>
<organism evidence="1 2">
    <name type="scientific">Acidithrix ferrooxidans</name>
    <dbReference type="NCBI Taxonomy" id="1280514"/>
    <lineage>
        <taxon>Bacteria</taxon>
        <taxon>Bacillati</taxon>
        <taxon>Actinomycetota</taxon>
        <taxon>Acidimicrobiia</taxon>
        <taxon>Acidimicrobiales</taxon>
        <taxon>Acidimicrobiaceae</taxon>
        <taxon>Acidithrix</taxon>
    </lineage>
</organism>
<comment type="caution">
    <text evidence="1">The sequence shown here is derived from an EMBL/GenBank/DDBJ whole genome shotgun (WGS) entry which is preliminary data.</text>
</comment>
<reference evidence="1 2" key="1">
    <citation type="submission" date="2015-01" db="EMBL/GenBank/DDBJ databases">
        <title>Draft genome of the acidophilic iron oxidizer Acidithrix ferrooxidans strain Py-F3.</title>
        <authorList>
            <person name="Poehlein A."/>
            <person name="Eisen S."/>
            <person name="Schloemann M."/>
            <person name="Johnson B.D."/>
            <person name="Daniel R."/>
            <person name="Muehling M."/>
        </authorList>
    </citation>
    <scope>NUCLEOTIDE SEQUENCE [LARGE SCALE GENOMIC DNA]</scope>
    <source>
        <strain evidence="1 2">Py-F3</strain>
    </source>
</reference>